<evidence type="ECO:0000259" key="1">
    <source>
        <dbReference type="Pfam" id="PF13649"/>
    </source>
</evidence>
<dbReference type="Pfam" id="PF13649">
    <property type="entry name" value="Methyltransf_25"/>
    <property type="match status" value="1"/>
</dbReference>
<keyword evidence="2" id="KW-0489">Methyltransferase</keyword>
<organism evidence="2 3">
    <name type="scientific">Geodermatophilus telluris</name>
    <dbReference type="NCBI Taxonomy" id="1190417"/>
    <lineage>
        <taxon>Bacteria</taxon>
        <taxon>Bacillati</taxon>
        <taxon>Actinomycetota</taxon>
        <taxon>Actinomycetes</taxon>
        <taxon>Geodermatophilales</taxon>
        <taxon>Geodermatophilaceae</taxon>
        <taxon>Geodermatophilus</taxon>
    </lineage>
</organism>
<evidence type="ECO:0000313" key="2">
    <source>
        <dbReference type="EMBL" id="SDC53591.1"/>
    </source>
</evidence>
<protein>
    <submittedName>
        <fullName evidence="2">Methyltransferase domain-containing protein</fullName>
    </submittedName>
</protein>
<dbReference type="AlphaFoldDB" id="A0A1G6MDR4"/>
<dbReference type="Gene3D" id="3.40.50.150">
    <property type="entry name" value="Vaccinia Virus protein VP39"/>
    <property type="match status" value="1"/>
</dbReference>
<evidence type="ECO:0000313" key="3">
    <source>
        <dbReference type="Proteomes" id="UP000199416"/>
    </source>
</evidence>
<accession>A0A1G6MDR4</accession>
<dbReference type="STRING" id="1190417.SAMN05660690_1806"/>
<dbReference type="OrthoDB" id="9811589at2"/>
<dbReference type="EMBL" id="FMZF01000002">
    <property type="protein sequence ID" value="SDC53591.1"/>
    <property type="molecule type" value="Genomic_DNA"/>
</dbReference>
<dbReference type="RefSeq" id="WP_091365236.1">
    <property type="nucleotide sequence ID" value="NZ_FMZF01000002.1"/>
</dbReference>
<dbReference type="SUPFAM" id="SSF53335">
    <property type="entry name" value="S-adenosyl-L-methionine-dependent methyltransferases"/>
    <property type="match status" value="1"/>
</dbReference>
<proteinExistence type="predicted"/>
<keyword evidence="2" id="KW-0808">Transferase</keyword>
<dbReference type="InterPro" id="IPR029063">
    <property type="entry name" value="SAM-dependent_MTases_sf"/>
</dbReference>
<dbReference type="GO" id="GO:0032259">
    <property type="term" value="P:methylation"/>
    <property type="evidence" value="ECO:0007669"/>
    <property type="project" value="UniProtKB-KW"/>
</dbReference>
<dbReference type="Proteomes" id="UP000199416">
    <property type="component" value="Unassembled WGS sequence"/>
</dbReference>
<reference evidence="3" key="1">
    <citation type="submission" date="2016-10" db="EMBL/GenBank/DDBJ databases">
        <authorList>
            <person name="Varghese N."/>
            <person name="Submissions S."/>
        </authorList>
    </citation>
    <scope>NUCLEOTIDE SEQUENCE [LARGE SCALE GENOMIC DNA]</scope>
    <source>
        <strain evidence="3">DSM 45421</strain>
    </source>
</reference>
<dbReference type="CDD" id="cd02440">
    <property type="entry name" value="AdoMet_MTases"/>
    <property type="match status" value="1"/>
</dbReference>
<keyword evidence="3" id="KW-1185">Reference proteome</keyword>
<dbReference type="GO" id="GO:0008168">
    <property type="term" value="F:methyltransferase activity"/>
    <property type="evidence" value="ECO:0007669"/>
    <property type="project" value="UniProtKB-KW"/>
</dbReference>
<feature type="domain" description="Methyltransferase" evidence="1">
    <location>
        <begin position="113"/>
        <end position="203"/>
    </location>
</feature>
<name>A0A1G6MDR4_9ACTN</name>
<sequence>MTGLLLDAPVVDGIPFARAGRDDLRDEVAGLLAAGETDRARVLLLADADDWWTEPPPPPEQLARVPAARTLREAMDLLGMGRVADYFAHRWSDPTHLAGLALLQQHWPGRRPVVDVACGTGAHLRELSRRGAGDLLGVDVVWAKLWLARRFVCPDARYVCADLTAAPDLAVGVPAYVMCHDAFYFLRDKPAAAAAMRALAGDGGTVVVGHAHVADPHGQPLTPEGYAEVLGTGLLYDDDELTRSLLEGRPPRPAAPADLHASEAVALVAGDPLGPAPADLGEPLPPLSPNPLYRDGVRTWPSDRYAAEYGPRSSYLPERWPDPLPADAARRRLLVDLPEAW</sequence>
<gene>
    <name evidence="2" type="ORF">SAMN05660690_1806</name>
</gene>
<dbReference type="InterPro" id="IPR041698">
    <property type="entry name" value="Methyltransf_25"/>
</dbReference>